<evidence type="ECO:0000313" key="4">
    <source>
        <dbReference type="EMBL" id="GFZ20138.1"/>
    </source>
</evidence>
<name>A0A7J0HAT7_9ERIC</name>
<dbReference type="EMBL" id="BJWL01000028">
    <property type="protein sequence ID" value="GFZ20138.1"/>
    <property type="molecule type" value="Genomic_DNA"/>
</dbReference>
<protein>
    <submittedName>
        <fullName evidence="4">Uncharacterized protein</fullName>
    </submittedName>
</protein>
<evidence type="ECO:0000256" key="2">
    <source>
        <dbReference type="SAM" id="MobiDB-lite"/>
    </source>
</evidence>
<feature type="compositionally biased region" description="Basic and acidic residues" evidence="2">
    <location>
        <begin position="65"/>
        <end position="77"/>
    </location>
</feature>
<feature type="region of interest" description="Disordered" evidence="2">
    <location>
        <begin position="24"/>
        <end position="105"/>
    </location>
</feature>
<comment type="caution">
    <text evidence="4">The sequence shown here is derived from an EMBL/GenBank/DDBJ whole genome shotgun (WGS) entry which is preliminary data.</text>
</comment>
<keyword evidence="5" id="KW-1185">Reference proteome</keyword>
<proteinExistence type="predicted"/>
<keyword evidence="3" id="KW-0812">Transmembrane</keyword>
<evidence type="ECO:0000256" key="1">
    <source>
        <dbReference type="ARBA" id="ARBA00023306"/>
    </source>
</evidence>
<gene>
    <name evidence="4" type="ORF">Acr_28g0008430</name>
</gene>
<accession>A0A7J0HAT7</accession>
<evidence type="ECO:0000256" key="3">
    <source>
        <dbReference type="SAM" id="Phobius"/>
    </source>
</evidence>
<organism evidence="4 5">
    <name type="scientific">Actinidia rufa</name>
    <dbReference type="NCBI Taxonomy" id="165716"/>
    <lineage>
        <taxon>Eukaryota</taxon>
        <taxon>Viridiplantae</taxon>
        <taxon>Streptophyta</taxon>
        <taxon>Embryophyta</taxon>
        <taxon>Tracheophyta</taxon>
        <taxon>Spermatophyta</taxon>
        <taxon>Magnoliopsida</taxon>
        <taxon>eudicotyledons</taxon>
        <taxon>Gunneridae</taxon>
        <taxon>Pentapetalae</taxon>
        <taxon>asterids</taxon>
        <taxon>Ericales</taxon>
        <taxon>Actinidiaceae</taxon>
        <taxon>Actinidia</taxon>
    </lineage>
</organism>
<dbReference type="Proteomes" id="UP000585474">
    <property type="component" value="Unassembled WGS sequence"/>
</dbReference>
<dbReference type="InterPro" id="IPR044275">
    <property type="entry name" value="KRP"/>
</dbReference>
<sequence>MGKYMRKPKITGDVAVMEVLSQSSVGVRTRAKTHALQRLQSTSPEPSYLQLRNRRLEKVIPSLNESKKQQSARKDGSGRNPNPSGGESPRSRLSPRPVGSGSVGSVSINCSKSEQGVNCEFAKRASKEGETEDYNDLGFEASFGEHNLEFEGRERTATEVYVFFSQICVLSVDSVLFVSVWFSGKIGKGKEIVQEGGVL</sequence>
<dbReference type="GO" id="GO:0051726">
    <property type="term" value="P:regulation of cell cycle"/>
    <property type="evidence" value="ECO:0007669"/>
    <property type="project" value="InterPro"/>
</dbReference>
<feature type="transmembrane region" description="Helical" evidence="3">
    <location>
        <begin position="160"/>
        <end position="182"/>
    </location>
</feature>
<dbReference type="OrthoDB" id="6373236at2759"/>
<dbReference type="GO" id="GO:0004861">
    <property type="term" value="F:cyclin-dependent protein serine/threonine kinase inhibitor activity"/>
    <property type="evidence" value="ECO:0007669"/>
    <property type="project" value="InterPro"/>
</dbReference>
<keyword evidence="3" id="KW-1133">Transmembrane helix</keyword>
<keyword evidence="3" id="KW-0472">Membrane</keyword>
<reference evidence="4 5" key="1">
    <citation type="submission" date="2019-07" db="EMBL/GenBank/DDBJ databases">
        <title>De Novo Assembly of kiwifruit Actinidia rufa.</title>
        <authorList>
            <person name="Sugita-Konishi S."/>
            <person name="Sato K."/>
            <person name="Mori E."/>
            <person name="Abe Y."/>
            <person name="Kisaki G."/>
            <person name="Hamano K."/>
            <person name="Suezawa K."/>
            <person name="Otani M."/>
            <person name="Fukuda T."/>
            <person name="Manabe T."/>
            <person name="Gomi K."/>
            <person name="Tabuchi M."/>
            <person name="Akimitsu K."/>
            <person name="Kataoka I."/>
        </authorList>
    </citation>
    <scope>NUCLEOTIDE SEQUENCE [LARGE SCALE GENOMIC DNA]</scope>
    <source>
        <strain evidence="5">cv. Fuchu</strain>
    </source>
</reference>
<keyword evidence="1" id="KW-0131">Cell cycle</keyword>
<dbReference type="PANTHER" id="PTHR46776">
    <property type="entry name" value="CYCLIN-DEPENDENT KINASE INHIBITOR 4-RELATED"/>
    <property type="match status" value="1"/>
</dbReference>
<evidence type="ECO:0000313" key="5">
    <source>
        <dbReference type="Proteomes" id="UP000585474"/>
    </source>
</evidence>
<dbReference type="AlphaFoldDB" id="A0A7J0HAT7"/>